<keyword evidence="1" id="KW-0812">Transmembrane</keyword>
<keyword evidence="1" id="KW-0472">Membrane</keyword>
<accession>X0YGV3</accession>
<proteinExistence type="predicted"/>
<reference evidence="2" key="1">
    <citation type="journal article" date="2014" name="Front. Microbiol.">
        <title>High frequency of phylogenetically diverse reductive dehalogenase-homologous genes in deep subseafloor sedimentary metagenomes.</title>
        <authorList>
            <person name="Kawai M."/>
            <person name="Futagami T."/>
            <person name="Toyoda A."/>
            <person name="Takaki Y."/>
            <person name="Nishi S."/>
            <person name="Hori S."/>
            <person name="Arai W."/>
            <person name="Tsubouchi T."/>
            <person name="Morono Y."/>
            <person name="Uchiyama I."/>
            <person name="Ito T."/>
            <person name="Fujiyama A."/>
            <person name="Inagaki F."/>
            <person name="Takami H."/>
        </authorList>
    </citation>
    <scope>NUCLEOTIDE SEQUENCE</scope>
    <source>
        <strain evidence="2">Expedition CK06-06</strain>
    </source>
</reference>
<organism evidence="2">
    <name type="scientific">marine sediment metagenome</name>
    <dbReference type="NCBI Taxonomy" id="412755"/>
    <lineage>
        <taxon>unclassified sequences</taxon>
        <taxon>metagenomes</taxon>
        <taxon>ecological metagenomes</taxon>
    </lineage>
</organism>
<dbReference type="EMBL" id="BARS01040469">
    <property type="protein sequence ID" value="GAG36031.1"/>
    <property type="molecule type" value="Genomic_DNA"/>
</dbReference>
<feature type="transmembrane region" description="Helical" evidence="1">
    <location>
        <begin position="6"/>
        <end position="27"/>
    </location>
</feature>
<name>X0YGV3_9ZZZZ</name>
<sequence>YPPWYPLRTMIFLGFALLLMQGLANLSRNVYHAIKGRAYGT</sequence>
<evidence type="ECO:0000256" key="1">
    <source>
        <dbReference type="SAM" id="Phobius"/>
    </source>
</evidence>
<keyword evidence="1" id="KW-1133">Transmembrane helix</keyword>
<gene>
    <name evidence="2" type="ORF">S01H1_61680</name>
</gene>
<evidence type="ECO:0000313" key="2">
    <source>
        <dbReference type="EMBL" id="GAG36031.1"/>
    </source>
</evidence>
<feature type="non-terminal residue" evidence="2">
    <location>
        <position position="1"/>
    </location>
</feature>
<dbReference type="AlphaFoldDB" id="X0YGV3"/>
<protein>
    <submittedName>
        <fullName evidence="2">Uncharacterized protein</fullName>
    </submittedName>
</protein>
<comment type="caution">
    <text evidence="2">The sequence shown here is derived from an EMBL/GenBank/DDBJ whole genome shotgun (WGS) entry which is preliminary data.</text>
</comment>